<dbReference type="InterPro" id="IPR045851">
    <property type="entry name" value="AMP-bd_C_sf"/>
</dbReference>
<dbReference type="PROSITE" id="PS00455">
    <property type="entry name" value="AMP_BINDING"/>
    <property type="match status" value="5"/>
</dbReference>
<dbReference type="CDD" id="cd12117">
    <property type="entry name" value="A_NRPS_Srf_like"/>
    <property type="match status" value="1"/>
</dbReference>
<dbReference type="Gene3D" id="2.30.38.10">
    <property type="entry name" value="Luciferase, Domain 3"/>
    <property type="match status" value="2"/>
</dbReference>
<feature type="compositionally biased region" description="Low complexity" evidence="6">
    <location>
        <begin position="156"/>
        <end position="168"/>
    </location>
</feature>
<dbReference type="CDD" id="cd19531">
    <property type="entry name" value="LCL_NRPS-like"/>
    <property type="match status" value="1"/>
</dbReference>
<dbReference type="InterPro" id="IPR000873">
    <property type="entry name" value="AMP-dep_synth/lig_dom"/>
</dbReference>
<evidence type="ECO:0000256" key="6">
    <source>
        <dbReference type="SAM" id="MobiDB-lite"/>
    </source>
</evidence>
<dbReference type="CDD" id="cd19534">
    <property type="entry name" value="E_NRPS"/>
    <property type="match status" value="3"/>
</dbReference>
<dbReference type="PROSITE" id="PS00012">
    <property type="entry name" value="PHOSPHOPANTETHEINE"/>
    <property type="match status" value="5"/>
</dbReference>
<name>A0ABQ2M1R0_9ACTN</name>
<evidence type="ECO:0000256" key="2">
    <source>
        <dbReference type="ARBA" id="ARBA00022450"/>
    </source>
</evidence>
<dbReference type="SUPFAM" id="SSF52777">
    <property type="entry name" value="CoA-dependent acyltransferases"/>
    <property type="match status" value="14"/>
</dbReference>
<evidence type="ECO:0000256" key="3">
    <source>
        <dbReference type="ARBA" id="ARBA00022553"/>
    </source>
</evidence>
<dbReference type="InterPro" id="IPR001242">
    <property type="entry name" value="Condensation_dom"/>
</dbReference>
<comment type="cofactor">
    <cofactor evidence="1">
        <name>pantetheine 4'-phosphate</name>
        <dbReference type="ChEBI" id="CHEBI:47942"/>
    </cofactor>
</comment>
<organism evidence="8 9">
    <name type="scientific">Streptomyces lasiicapitis</name>
    <dbReference type="NCBI Taxonomy" id="1923961"/>
    <lineage>
        <taxon>Bacteria</taxon>
        <taxon>Bacillati</taxon>
        <taxon>Actinomycetota</taxon>
        <taxon>Actinomycetes</taxon>
        <taxon>Kitasatosporales</taxon>
        <taxon>Streptomycetaceae</taxon>
        <taxon>Streptomyces</taxon>
    </lineage>
</organism>
<keyword evidence="3" id="KW-0597">Phosphoprotein</keyword>
<evidence type="ECO:0000313" key="8">
    <source>
        <dbReference type="EMBL" id="GGO45850.1"/>
    </source>
</evidence>
<feature type="domain" description="Carrier" evidence="7">
    <location>
        <begin position="1598"/>
        <end position="1672"/>
    </location>
</feature>
<dbReference type="PANTHER" id="PTHR45527">
    <property type="entry name" value="NONRIBOSOMAL PEPTIDE SYNTHETASE"/>
    <property type="match status" value="1"/>
</dbReference>
<sequence>MNEPHDTSTPASSRPRPPEAAAATGTEGTDPAPHRPLAELFGAWVTRTPEAPALTDGHRTWSYRELAARAGRLAAELMRRGAGPERTVALVLPRSMELIAAELAVSLAGAAFLPVDPDYPAERRELMLADAGPAVVLDDLRVVRDVMDGTDGGSGSSATDAGGAHAGVPGAPVGADHAAYVIYTSGSTGRPKGVTVTHRGIAGFVEAAAERYAVGPGDRVLQFSSPSFDASVLELFISVLTGATLVVPPDGPWLGDELAAVLDEFRISHTLIPPAALATLPAPGPGGAADLRTLIVGAEACPAHLVDTWAPGRRMINSYGPTEATIVASWTGPLTAGSGTPTIGGPLPGTRAHVLDADMRPVPPGGDGELFVGGDGVARGYLNRPGLTAGRFVADPFGPPGARLYRTGDRARWTADGDLEYLGRVDRQVKVRGFRIEPGEVEAALLAHTGVREAVVVVREDEPGRRRLVGYVTAATDAEHAPGPAELRAFAAGALPAHMVPSAVVVLDELPLTPQNKIDRRALPAPAHAPAPGRVLPRTPAERALADIWADVLAVEAVGVKDDFFDLGGDSILAARTLSRIRDELGVRLLVRDVFTARNVASLAPLLGDPAAAVAAEPIPAAPRGRPLPLSSAQRRLWFLDDLTDGGTEYNTGVAVRLRGDLDTAALRRALDRLAARHASLRTTFATVDGQGVQRVSRAADLPLRNADVRRLPAEQRAEAAERLLADELSRPYDLEAGPLTRALVVHRADDDHLLLLAQHHIVTDGWSVGILTRELTALYRAEVSGTPDALPATGVQYPDFAVWEHERSGDRHAEDLAYWKRHLTGIQQLELPTDRPRPAVRTTAGAAHRHRLPAALITDLRRLAGGRGTTVFTLFAGAAAVLFSRYSGQRDVAFGTVTNGRGRRDLEDVTGFFANTVVLREEVDDTMTVDRFVESMRATVLDAFAHDGVPFDRVVEELAPPRDPSRTPLVQALVVQQTATGHPADCGGVRVEDHPLPRPAARFDLVLEFSPQADGGCELTVEYNTELFGAATVSRMSGHLHRLLEGMVEGPHRTLAKLPLLSEDERGTLLESWNPPAPAGEHEGVDGTLPSLFEAQVASTPDRTAVLCGATRLDYAEVNRRANRLARLLVARGAGPETLVAMCLPRTADLLPALWAVLKSGAGYLPVDPAYPRERISFMLDDAAPALILAARETADALPDGCVPLILEECLADETLGAAEADPTEADLTDSDRLRPLLLDHPAYVIYTSGSTGRPKGVVVTHRSVAALAAWACERFGDRGFAHVVASTSLNFDVSVFELLCPLLAGGSVEVVADLTALADADGPKRAGLLSGVPSVVSRMLTAGGAPLEADTVVLAGEALLAQTVRDLREAMPSCEVANIYGPTEATVYATAWFAGEEAPGQSPPIGRPVARTRAYVLDRLLRPQPPGVTGELYLGGGGLARGYLGRPGLTAARFLADPFGLPGQRMYRTGDLVRWTADGELEYLGRIDQQVKVRGFRIELGEVEEALRGCEGVAQSAATVLESDGHRRLAGYVVPAPGARPEPEAVRRTLGRTLPDYLVPATVTVLSALPLNPNGKLDRGRLPAPAPTGHTTRHVAPRTPTERALAGIWAQVLRVERVGADDNFFALGGDSILSIQVVAQARQAGLTVTSRDVYRHQTIAALARCADASGPRRTTAPAVVDATGTAPLTPIQRWLFDSAGERAGHLATASERSGHFAQTLSTELTGTVDAAALEHALNDVVAHHDALRSRFPGVAGGPGGARWHIDVRMPRLRLTHHTGPGTDTPHLGPFDLDHGPLLRAVLHDRGEGLPAVLHLAVHHLVVDGVSWRVLLEDLDRAYRARREGRDGRGALPAKTSPLRHWARRLTAHAAEGGFDDEAAYWTQATAGAAAELPRDLTGADTYATARSVTVRLTAEDTSALLRTLPDTYRTRVNDVLLSALGRVLCAWTGHERVLVDVEGHGREELFADVDTSRTVGWFTTRHPVALAVPQDASWDAVLKQVKEQLRVVPRHGLGHDVLRYLGRTGVLPPAPAAQVSFNYLGRFGVGEESDGLYGGTFRPLELDADPLAARPHPLEVVGQLDGEELEFTWFYSAALHHESTVTGLAGRFADALADIARHAATPGTGGRTPSDFPLVALDQAAVDRITGEGPGAVDDVHPLTPTQTGMLFHGLSQDDRRVYFQQLSFVLDGVSDAEAFAAAWQQVTDRTPVLRGDVVWQDVPEPLFVVRRHVAVPVTHLDWRELSEDERETRLRDFLDQDRERGADLTPAPLQRLALARLTDTSVRVVWSFHHLILDGWSLFHVLSDVFAHHARITGAPGADGSLTERPDRRPYRDYVAWLRERDAAEAEQHWRDRLCGLNETTPLPYDREPRESHHAESTDAVRVTVPEATSRALEDLARSAGLTVNTLVQGAWAVLLSRQAGRDDVVFGTTVSGRPPELPGAEDMAGLFISTLPTRVTVAGEGTLLDWLRDLQRGQSEDRRFDHVPLTRMKALSELPERAALFDSIVVFENYPVDDDLAAAHGLRLTGLDGIETTNYPLSLVAYPGTELALRVGYDPELFDAATVARMAEYLTVLLEGMTAAPERAPARLPLLTPARRHQVLETWNDTAAHTPDVTAADLFAAQARRTPDAVALEAGDERLTYGELDDRAEALAGRLIALGVTPEVAVGVLMDRSVTLVVAQLALARTGGVYVPLDGRAPDERLRHMLGDVGAGLLLTDAAWEESARGVLPEGRVLRVDGDLDDSLGGGFGGGLDVDFAGAFGGAAADGAPLSDGAQLSDGRASGAPAPGGPGIPFVHPDNVQYVMFTSGSTGLPKGVAVRHRDVAALALDRAFAGHERVLVHSPHAFDASTYELWVPLLHGGTAVLAPPDDLDAAAVRHAIDEQGVRCLWLTAGLFRLLAQEDPACLRGAAEVWTGGEAVPGAVVARVLDACPGLTVVDGYGPTETTTFATRRPFRAGDPLPAVLPIGRPLDNTRVYVLDDALQPQPPGVPGELYVAGAGLARGYAGLPGATAARYLADPFGAPGTRMYRTGDIVRWSGDGELHFVGRADDQIKIRGFRVEPAEIEARLTAHPAVAEAVVSLYEQAGRKRLAAHLVPAPGAPVPAAAELRDRLAADLPDYMLPAAFVTVPELPLTANGKVDRRRLPEPDWSATGDTAYRAPRAGAEQILSEIWADLLGVARVGADDHFFMLGGDSILSIQVVSRARAAGLALTPRDLFRHPTIAALAAAGGTAAPVAGTDPVAGEVALTPIQHWFLDADPHRPEFFNQSVVVETAEDVDADALRRALTALWAHHDALRSRFDRQDDGAWRQTCADAEKAAPELLEVHDLSDLDSADAEDTEARLTAEAHAAFRLGTGPLLTARLFTGARPRLLLTVHHLVVDGVSWRVLLEDLDTAYRQARAGEGVRLAERTTSVQEWARRLHAHTESGGFAAQREHWQDVSRHCAAPLPVDGEGDGGNTMADVREVTVRLDRQRTDALLREVPGAYRTRIDDALLAALGRVLAGWTGRGTVAVGLEGHGREDQLFDDIDLSRTVGWFTSLYPVALAVPDGDWGAALKAVKEQLRSVPDRGIGYGALRHLDADGGLTGAPEAAVSFNYLGRFGWNGGARGDDDGALVRSVPGGLGGAEAPESVRPHLLDVVARVEDDRLEITWYYSHRTHREETVTGLASGMLQALEGIVAHCAEPGAGGRTPSDYPLARLDQSALDRIVGDGRAVTDLYPLTPMQAGMLFHSLLDPDGRTYVNQVQLVLRGVTDPHALAEAWQQTADANPVLRTRLEWQETAEPLQVVQRRATVPVTHHDWTTWSAERREQEMDRLLAEDRATGIDLGAAPLMRLTLIRLAPDRVRMVWTFHHVLLDGWSAAQVFDEVCERYAALTTGRRPEVPDRAPFADYLGWLTGQDHEQAEQYWRTFLAGFAAPTELPRDHRTAEAHRASSSGSVRVTLDADASARLRDTAQQAGLTVNTMLQGAWSLLLSRYGGGDDVVFGTTVSGRPGDLRGVTSMVGLFINTLPTRVRVDGQRRLLDWLGDLQAAQSESRRHDFVSLAQLQTWSDIPGGTSLFDSIVVFENYPFDADALARHGLAIDQERDVQPTNYPLTVVISPGERLSVELGYDPRYFEESTASSLADQLLHTLHALADAKDTTRLDAVDVLPSGERSRLLAGGTARPAIESVAPVTLPALVEAAVDRTPDALALDAPGLALSFAELEARANVLAHRLVARGVGPGDLVALTLPRSAEMVLAQVAVTKAGAAFVPVDPGYPEERIALMLRDAAPALTLGAEEVSGLLTGDQDQGRRRPTDADRVRPLRLDDPAYVIYTSGSTGTPKGVVVTHRGLAGFAAAEAAHYEVSPGDRVLVFATPSFDASVLELCMSLPQGASLVVPPPGPLLGAELAQVLREGRITHTLLPPAALATLPSDTPGTLPDLKTLTVGADACGAELVARWAPHHRLVNSYGPTEATVVATWSGPLEPDDAAPPIGRRLPDTGTYVLDARLRPVPDGVAGELWLSGPSLARGYLNRPGLTASRFTADPFGAPGTRMYRTGDLVRRDARGELHYLGRTDHQVKLRGFRIELGEVESALARHPQVSAAAAQVVEHDGHRRLVAYAVPDGADLPDSAELRNFLARTLPDHLVPSVVVPLEQLPLGATGKLDRRALPEPVWPAGGTGNGEDAPRTDAEKTLATIWSEVLRVPDVGVRDNYFTLGGDSILGIQIVSAARRAGLALNPRHLFQHQTVAELAAAAEDLPTTAIRAEQGPVVGEAPLTPVQHYLFDTLAGDPAQLTQAACHHLAADTDETLLRGALTAVLDHHDALRLRCERDGDGHWRQHIAAPGAEAHLEAHDLPRRTPEGTDAALHELAERLGGGFDLAAGPLLKAALCRPDGDKRPVLVLAAHHLVVDAVSWHVILEDLDIAYRALRDGQPVDLGPKTTSFRAWARRLADHTAEGGFDHELAHWERVSGGAAPLPVDLTGANTAACEETVTVRLDREDTRRLLQDVPDAYRTRVNDVLLCALGRVMARWTGRDRVEVTLEGHGREELFDGVDLSRTVGWFTSVYPVALDVPRHADTGSALKSVKESLRAVPRGGLGYGALRHLHATAGDRLPGLPQLGFNYLGQQDGNTPAGGLLHAPHGGLVGGMDRAAERPHLIDVLGHVTDKRLEFTWSYSREVYRRDTVDRLAAELAEELRAIVRHCAEPGAGGRTPSDFPLAPLDQETVDRLVGTGHDIVDVYPLTPTQSGMVVHGMDDPGGGVYTEQVTFVMDGVRDTGPLAAAWQHVVDRTPMLRTAVVLSGVPVPLQAVHRAAALPVREYDWSDLTPERRTAELERLLAEDKARGLALDGVPLLRVALIRLAPDEVRVVWTFHHVLLDGWSVFHVLSDVVACHSALAAGDEPRLPDRRPFADYAAWFAGRDTARAEEHWRTTLAGLTAPTALPYDRRPALGATASSGTWLSQRLGEDSTRRLQEYARLHRLTLNTVVEGAWALLLSRWSGEPEVCYGTTVSGRPSDLPGADTITGLFITTLPARATVDGRETCDAWLRRTQAARAEDRRFGHIPLTRLHGFSEVPAGTPLFDSLLVFENYPVDDSTAGAHGVRMRDLEAREATNYPITVVISPGDRLSVELGYDPRYFEETTARSLADQLLHTLHALADATGATCLDAVDVLPPAERSRLLAGPARPQIDSVAPAALPVLVEAAVDRTPDALALDAPGLALSFAELEARANVLAHRLIGRGVGPGDLVALTLPRSAEMVLAQVAVTKAGAAFLPVDPGYPEERVALMLRDAAPALTVGAEEVAELLAGVPDGELGHRPTDADRVRPLRLDDPAYVIYTSGSTGTPKGVVVTHRGVAGFAAAEAAHYEVSPGDRVLAFATPSFDASVLELCMSLPQGASLVVPPPGPLLGVELAEVLRGGRITHTLLPPAALATLPSDTPGTLPDLKTLTVGADACGAELVARWAPHHRLVNSYGPTEATVVATWSAPLEPDDAAPPIGRRLPDTGTYVLDARLRPVPDGVAGELWLSGPSLARGYLNRPGLTASRFTADPFGVPGARMYRTGDLVRRDAHGELHYLGRTDHQLKLRGHRIEAGEVETVLTRHPAVLDAVVTVREDEADLPRLVAHLLVVPGAEPPAAAELRVLAAGALPGPMVPSAFVVMERFPLTDNGKTDRAALPAPTPDLAETAERVAPRTPTEQVLADIWEEVLQTTVGAEDDYLLLGGDSLRALRIVSRANDAFGVSLTPRDVLVHRTVAALADLVEEQVLSELEDAARGDSDHDEL</sequence>
<evidence type="ECO:0000259" key="7">
    <source>
        <dbReference type="PROSITE" id="PS50075"/>
    </source>
</evidence>
<gene>
    <name evidence="8" type="ORF">GCM10012286_35380</name>
</gene>
<dbReference type="Pfam" id="PF00668">
    <property type="entry name" value="Condensation"/>
    <property type="match status" value="7"/>
</dbReference>
<dbReference type="NCBIfam" id="NF003417">
    <property type="entry name" value="PRK04813.1"/>
    <property type="match status" value="6"/>
</dbReference>
<dbReference type="RefSeq" id="WP_189174672.1">
    <property type="nucleotide sequence ID" value="NZ_BMNG01000007.1"/>
</dbReference>
<dbReference type="SMART" id="SM00823">
    <property type="entry name" value="PKS_PP"/>
    <property type="match status" value="5"/>
</dbReference>
<feature type="region of interest" description="Disordered" evidence="6">
    <location>
        <begin position="4657"/>
        <end position="4676"/>
    </location>
</feature>
<dbReference type="PROSITE" id="PS50075">
    <property type="entry name" value="CARRIER"/>
    <property type="match status" value="5"/>
</dbReference>
<dbReference type="Gene3D" id="3.40.50.12780">
    <property type="entry name" value="N-terminal domain of ligase-like"/>
    <property type="match status" value="3"/>
</dbReference>
<keyword evidence="4" id="KW-0677">Repeat</keyword>
<feature type="domain" description="Carrier" evidence="7">
    <location>
        <begin position="536"/>
        <end position="611"/>
    </location>
</feature>
<dbReference type="InterPro" id="IPR020845">
    <property type="entry name" value="AMP-binding_CS"/>
</dbReference>
<feature type="region of interest" description="Disordered" evidence="6">
    <location>
        <begin position="148"/>
        <end position="168"/>
    </location>
</feature>
<dbReference type="Proteomes" id="UP000656881">
    <property type="component" value="Unassembled WGS sequence"/>
</dbReference>
<protein>
    <recommendedName>
        <fullName evidence="7">Carrier domain-containing protein</fullName>
    </recommendedName>
</protein>
<feature type="compositionally biased region" description="Low complexity" evidence="6">
    <location>
        <begin position="7"/>
        <end position="31"/>
    </location>
</feature>
<dbReference type="Gene3D" id="3.30.559.30">
    <property type="entry name" value="Nonribosomal peptide synthetase, condensation domain"/>
    <property type="match status" value="7"/>
</dbReference>
<dbReference type="Gene3D" id="3.30.300.30">
    <property type="match status" value="5"/>
</dbReference>
<keyword evidence="5" id="KW-0045">Antibiotic biosynthesis</keyword>
<comment type="caution">
    <text evidence="8">The sequence shown here is derived from an EMBL/GenBank/DDBJ whole genome shotgun (WGS) entry which is preliminary data.</text>
</comment>
<dbReference type="SUPFAM" id="SSF56801">
    <property type="entry name" value="Acetyl-CoA synthetase-like"/>
    <property type="match status" value="5"/>
</dbReference>
<evidence type="ECO:0000313" key="9">
    <source>
        <dbReference type="Proteomes" id="UP000656881"/>
    </source>
</evidence>
<feature type="domain" description="Carrier" evidence="7">
    <location>
        <begin position="6180"/>
        <end position="6254"/>
    </location>
</feature>
<dbReference type="SUPFAM" id="SSF47336">
    <property type="entry name" value="ACP-like"/>
    <property type="match status" value="5"/>
</dbReference>
<dbReference type="Gene3D" id="1.10.1200.10">
    <property type="entry name" value="ACP-like"/>
    <property type="match status" value="5"/>
</dbReference>
<keyword evidence="9" id="KW-1185">Reference proteome</keyword>
<evidence type="ECO:0000256" key="1">
    <source>
        <dbReference type="ARBA" id="ARBA00001957"/>
    </source>
</evidence>
<dbReference type="InterPro" id="IPR009081">
    <property type="entry name" value="PP-bd_ACP"/>
</dbReference>
<feature type="domain" description="Carrier" evidence="7">
    <location>
        <begin position="4673"/>
        <end position="4747"/>
    </location>
</feature>
<dbReference type="EMBL" id="BMNG01000007">
    <property type="protein sequence ID" value="GGO45850.1"/>
    <property type="molecule type" value="Genomic_DNA"/>
</dbReference>
<dbReference type="Pfam" id="PF00501">
    <property type="entry name" value="AMP-binding"/>
    <property type="match status" value="5"/>
</dbReference>
<dbReference type="InterPro" id="IPR010060">
    <property type="entry name" value="NRPS_synth"/>
</dbReference>
<dbReference type="Pfam" id="PF00550">
    <property type="entry name" value="PP-binding"/>
    <property type="match status" value="5"/>
</dbReference>
<dbReference type="NCBIfam" id="TIGR01720">
    <property type="entry name" value="NRPS-para261"/>
    <property type="match status" value="3"/>
</dbReference>
<dbReference type="PANTHER" id="PTHR45527:SF1">
    <property type="entry name" value="FATTY ACID SYNTHASE"/>
    <property type="match status" value="1"/>
</dbReference>
<dbReference type="CDD" id="cd19543">
    <property type="entry name" value="DCL_NRPS"/>
    <property type="match status" value="3"/>
</dbReference>
<feature type="region of interest" description="Disordered" evidence="6">
    <location>
        <begin position="1"/>
        <end position="34"/>
    </location>
</feature>
<reference evidence="9" key="1">
    <citation type="journal article" date="2019" name="Int. J. Syst. Evol. Microbiol.">
        <title>The Global Catalogue of Microorganisms (GCM) 10K type strain sequencing project: providing services to taxonomists for standard genome sequencing and annotation.</title>
        <authorList>
            <consortium name="The Broad Institute Genomics Platform"/>
            <consortium name="The Broad Institute Genome Sequencing Center for Infectious Disease"/>
            <person name="Wu L."/>
            <person name="Ma J."/>
        </authorList>
    </citation>
    <scope>NUCLEOTIDE SEQUENCE [LARGE SCALE GENOMIC DNA]</scope>
    <source>
        <strain evidence="9">CGMCC 4.7349</strain>
    </source>
</reference>
<evidence type="ECO:0000256" key="5">
    <source>
        <dbReference type="ARBA" id="ARBA00023194"/>
    </source>
</evidence>
<dbReference type="InterPro" id="IPR010071">
    <property type="entry name" value="AA_adenyl_dom"/>
</dbReference>
<feature type="domain" description="Carrier" evidence="7">
    <location>
        <begin position="3163"/>
        <end position="3237"/>
    </location>
</feature>
<evidence type="ECO:0000256" key="4">
    <source>
        <dbReference type="ARBA" id="ARBA00022737"/>
    </source>
</evidence>
<dbReference type="InterPro" id="IPR006162">
    <property type="entry name" value="Ppantetheine_attach_site"/>
</dbReference>
<dbReference type="Gene3D" id="3.30.559.10">
    <property type="entry name" value="Chloramphenicol acetyltransferase-like domain"/>
    <property type="match status" value="7"/>
</dbReference>
<keyword evidence="2" id="KW-0596">Phosphopantetheine</keyword>
<dbReference type="InterPro" id="IPR023213">
    <property type="entry name" value="CAT-like_dom_sf"/>
</dbReference>
<dbReference type="InterPro" id="IPR036736">
    <property type="entry name" value="ACP-like_sf"/>
</dbReference>
<proteinExistence type="predicted"/>
<dbReference type="InterPro" id="IPR020806">
    <property type="entry name" value="PKS_PP-bd"/>
</dbReference>
<dbReference type="InterPro" id="IPR042099">
    <property type="entry name" value="ANL_N_sf"/>
</dbReference>
<dbReference type="NCBIfam" id="NF004282">
    <property type="entry name" value="PRK05691.1"/>
    <property type="match status" value="6"/>
</dbReference>
<dbReference type="Pfam" id="PF13193">
    <property type="entry name" value="AMP-binding_C"/>
    <property type="match status" value="5"/>
</dbReference>
<dbReference type="Gene3D" id="3.40.50.980">
    <property type="match status" value="4"/>
</dbReference>
<dbReference type="CDD" id="cd05930">
    <property type="entry name" value="A_NRPS"/>
    <property type="match status" value="1"/>
</dbReference>
<dbReference type="NCBIfam" id="TIGR01733">
    <property type="entry name" value="AA-adenyl-dom"/>
    <property type="match status" value="5"/>
</dbReference>
<accession>A0ABQ2M1R0</accession>
<dbReference type="InterPro" id="IPR025110">
    <property type="entry name" value="AMP-bd_C"/>
</dbReference>